<organism evidence="3 4">
    <name type="scientific">Rhodanobacter humi</name>
    <dbReference type="NCBI Taxonomy" id="1888173"/>
    <lineage>
        <taxon>Bacteria</taxon>
        <taxon>Pseudomonadati</taxon>
        <taxon>Pseudomonadota</taxon>
        <taxon>Gammaproteobacteria</taxon>
        <taxon>Lysobacterales</taxon>
        <taxon>Rhodanobacteraceae</taxon>
        <taxon>Rhodanobacter</taxon>
    </lineage>
</organism>
<proteinExistence type="predicted"/>
<comment type="caution">
    <text evidence="3">The sequence shown here is derived from an EMBL/GenBank/DDBJ whole genome shotgun (WGS) entry which is preliminary data.</text>
</comment>
<reference evidence="3 4" key="1">
    <citation type="submission" date="2024-07" db="EMBL/GenBank/DDBJ databases">
        <title>Molecular mechanisms and environmental adaptations of flagellar loss and biofilm growth of Rhodanobacter under environmental stress.</title>
        <authorList>
            <person name="Chen M."/>
        </authorList>
    </citation>
    <scope>NUCLEOTIDE SEQUENCE [LARGE SCALE GENOMIC DNA]</scope>
    <source>
        <strain evidence="3 4">RS22</strain>
    </source>
</reference>
<sequence>MQRIFIVGCPRSGTTLVQAMLARHPAVLTLPETAFFEQLCGDLKWRWGDRDARPQRRRLRQRLGFAHKRAHAGLGMLQRRLSNEAARLPWPLRTESCARRFVDLLDARAQAEGRTAWIEKTPYHLLYIPEIEHHVPNARFVHVIRPGEDVLASIADANLRYENNNAFGGGTVHWSRRWNRAAQIHRAHARQPHHHFVFLDDLTRDKHREWLRLCAFLQIDAAAELDASCDQPIADLDNEPWKRDALSGQPGETRRKAESMFGPQVREWLRRQLTPYEELRCSCKGTERHTQRDKVRYLAR</sequence>
<dbReference type="EC" id="2.8.2.-" evidence="3"/>
<evidence type="ECO:0000313" key="3">
    <source>
        <dbReference type="EMBL" id="MEY2184158.1"/>
    </source>
</evidence>
<evidence type="ECO:0000256" key="2">
    <source>
        <dbReference type="SAM" id="MobiDB-lite"/>
    </source>
</evidence>
<dbReference type="Gene3D" id="3.40.50.300">
    <property type="entry name" value="P-loop containing nucleotide triphosphate hydrolases"/>
    <property type="match status" value="1"/>
</dbReference>
<gene>
    <name evidence="3" type="ORF">AB7878_17235</name>
</gene>
<dbReference type="PANTHER" id="PTHR12788">
    <property type="entry name" value="PROTEIN-TYROSINE SULFOTRANSFERASE 2"/>
    <property type="match status" value="1"/>
</dbReference>
<keyword evidence="4" id="KW-1185">Reference proteome</keyword>
<keyword evidence="1 3" id="KW-0808">Transferase</keyword>
<dbReference type="SUPFAM" id="SSF52540">
    <property type="entry name" value="P-loop containing nucleoside triphosphate hydrolases"/>
    <property type="match status" value="1"/>
</dbReference>
<evidence type="ECO:0000313" key="4">
    <source>
        <dbReference type="Proteomes" id="UP001562159"/>
    </source>
</evidence>
<dbReference type="Proteomes" id="UP001562159">
    <property type="component" value="Unassembled WGS sequence"/>
</dbReference>
<dbReference type="InterPro" id="IPR027417">
    <property type="entry name" value="P-loop_NTPase"/>
</dbReference>
<evidence type="ECO:0000256" key="1">
    <source>
        <dbReference type="ARBA" id="ARBA00022679"/>
    </source>
</evidence>
<dbReference type="EMBL" id="JBGBPY010000001">
    <property type="protein sequence ID" value="MEY2184158.1"/>
    <property type="molecule type" value="Genomic_DNA"/>
</dbReference>
<feature type="region of interest" description="Disordered" evidence="2">
    <location>
        <begin position="240"/>
        <end position="259"/>
    </location>
</feature>
<dbReference type="Pfam" id="PF13469">
    <property type="entry name" value="Sulfotransfer_3"/>
    <property type="match status" value="1"/>
</dbReference>
<name>A0ABV4AVD6_9GAMM</name>
<accession>A0ABV4AVD6</accession>
<dbReference type="PANTHER" id="PTHR12788:SF10">
    <property type="entry name" value="PROTEIN-TYROSINE SULFOTRANSFERASE"/>
    <property type="match status" value="1"/>
</dbReference>
<dbReference type="GO" id="GO:0016740">
    <property type="term" value="F:transferase activity"/>
    <property type="evidence" value="ECO:0007669"/>
    <property type="project" value="UniProtKB-KW"/>
</dbReference>
<protein>
    <submittedName>
        <fullName evidence="3">Sulfotransferase</fullName>
        <ecNumber evidence="3">2.8.2.-</ecNumber>
    </submittedName>
</protein>
<dbReference type="InterPro" id="IPR026634">
    <property type="entry name" value="TPST-like"/>
</dbReference>